<dbReference type="PANTHER" id="PTHR45875">
    <property type="entry name" value="METHYLTRANSFERASE N6AMT1"/>
    <property type="match status" value="1"/>
</dbReference>
<keyword evidence="3 6" id="KW-0808">Transferase</keyword>
<feature type="domain" description="Methyltransferase small" evidence="5">
    <location>
        <begin position="6"/>
        <end position="106"/>
    </location>
</feature>
<dbReference type="InterPro" id="IPR004557">
    <property type="entry name" value="PrmC-related"/>
</dbReference>
<gene>
    <name evidence="6" type="ORF">CAG99_17205</name>
</gene>
<keyword evidence="4" id="KW-0949">S-adenosyl-L-methionine</keyword>
<dbReference type="Pfam" id="PF05175">
    <property type="entry name" value="MTS"/>
    <property type="match status" value="1"/>
</dbReference>
<dbReference type="Proteomes" id="UP000194218">
    <property type="component" value="Chromosome"/>
</dbReference>
<dbReference type="PROSITE" id="PS00092">
    <property type="entry name" value="N6_MTASE"/>
    <property type="match status" value="1"/>
</dbReference>
<dbReference type="SUPFAM" id="SSF53335">
    <property type="entry name" value="S-adenosyl-L-methionine-dependent methyltransferases"/>
    <property type="match status" value="1"/>
</dbReference>
<protein>
    <submittedName>
        <fullName evidence="6">Methyltransferase</fullName>
    </submittedName>
</protein>
<dbReference type="GO" id="GO:0032259">
    <property type="term" value="P:methylation"/>
    <property type="evidence" value="ECO:0007669"/>
    <property type="project" value="UniProtKB-KW"/>
</dbReference>
<dbReference type="GO" id="GO:0035657">
    <property type="term" value="C:eRF1 methyltransferase complex"/>
    <property type="evidence" value="ECO:0007669"/>
    <property type="project" value="TreeGrafter"/>
</dbReference>
<sequence>MWLLRPPGVYAPQDDTSLLREALLREPMPPRARVLDVGTGTGALALAAARKGAAHVTAVDASRRAVLTTKLNALLAGLPVHVRHGDLFRPVHGQTFDLVLANPPYVVSPRARLPRRGRARAWDAGEDGRAVLDRICAHLPLLLRPGGVALIVHSALCDPDRTVAHLAAGGCKAEIADRRLIPFGPVMAARADWLRGRGLIGPDEDREELTVVRAERPA</sequence>
<proteinExistence type="inferred from homology"/>
<evidence type="ECO:0000256" key="1">
    <source>
        <dbReference type="ARBA" id="ARBA00006149"/>
    </source>
</evidence>
<dbReference type="Gene3D" id="3.40.50.150">
    <property type="entry name" value="Vaccinia Virus protein VP39"/>
    <property type="match status" value="1"/>
</dbReference>
<dbReference type="PANTHER" id="PTHR45875:SF1">
    <property type="entry name" value="METHYLTRANSFERASE N6AMT1"/>
    <property type="match status" value="1"/>
</dbReference>
<evidence type="ECO:0000313" key="7">
    <source>
        <dbReference type="Proteomes" id="UP000194218"/>
    </source>
</evidence>
<dbReference type="InterPro" id="IPR052190">
    <property type="entry name" value="Euk-Arch_PrmC-MTase"/>
</dbReference>
<dbReference type="CDD" id="cd02440">
    <property type="entry name" value="AdoMet_MTases"/>
    <property type="match status" value="1"/>
</dbReference>
<comment type="similarity">
    <text evidence="1">Belongs to the eukaryotic/archaeal PrmC-related family.</text>
</comment>
<name>A0A1W7D0B1_9ACTN</name>
<evidence type="ECO:0000256" key="2">
    <source>
        <dbReference type="ARBA" id="ARBA00022603"/>
    </source>
</evidence>
<keyword evidence="2 6" id="KW-0489">Methyltransferase</keyword>
<dbReference type="GO" id="GO:0003676">
    <property type="term" value="F:nucleic acid binding"/>
    <property type="evidence" value="ECO:0007669"/>
    <property type="project" value="InterPro"/>
</dbReference>
<dbReference type="GO" id="GO:0008276">
    <property type="term" value="F:protein methyltransferase activity"/>
    <property type="evidence" value="ECO:0007669"/>
    <property type="project" value="TreeGrafter"/>
</dbReference>
<dbReference type="KEGG" id="smao:CAG99_17205"/>
<dbReference type="OrthoDB" id="8746524at2"/>
<organism evidence="6 7">
    <name type="scientific">Streptomyces marincola</name>
    <dbReference type="NCBI Taxonomy" id="2878388"/>
    <lineage>
        <taxon>Bacteria</taxon>
        <taxon>Bacillati</taxon>
        <taxon>Actinomycetota</taxon>
        <taxon>Actinomycetes</taxon>
        <taxon>Kitasatosporales</taxon>
        <taxon>Streptomycetaceae</taxon>
        <taxon>Streptomyces</taxon>
    </lineage>
</organism>
<evidence type="ECO:0000259" key="5">
    <source>
        <dbReference type="Pfam" id="PF05175"/>
    </source>
</evidence>
<dbReference type="NCBIfam" id="TIGR00537">
    <property type="entry name" value="hemK_rel_arch"/>
    <property type="match status" value="1"/>
</dbReference>
<keyword evidence="7" id="KW-1185">Reference proteome</keyword>
<dbReference type="InterPro" id="IPR029063">
    <property type="entry name" value="SAM-dependent_MTases_sf"/>
</dbReference>
<dbReference type="RefSeq" id="WP_086160207.1">
    <property type="nucleotide sequence ID" value="NZ_CP021121.1"/>
</dbReference>
<evidence type="ECO:0000256" key="4">
    <source>
        <dbReference type="ARBA" id="ARBA00022691"/>
    </source>
</evidence>
<dbReference type="InterPro" id="IPR002052">
    <property type="entry name" value="DNA_methylase_N6_adenine_CS"/>
</dbReference>
<evidence type="ECO:0000256" key="3">
    <source>
        <dbReference type="ARBA" id="ARBA00022679"/>
    </source>
</evidence>
<dbReference type="InterPro" id="IPR007848">
    <property type="entry name" value="Small_mtfrase_dom"/>
</dbReference>
<dbReference type="GO" id="GO:0008170">
    <property type="term" value="F:N-methyltransferase activity"/>
    <property type="evidence" value="ECO:0007669"/>
    <property type="project" value="UniProtKB-ARBA"/>
</dbReference>
<accession>A0A1W7D0B1</accession>
<dbReference type="AlphaFoldDB" id="A0A1W7D0B1"/>
<reference evidence="6 7" key="1">
    <citation type="submission" date="2017-05" db="EMBL/GenBank/DDBJ databases">
        <title>Complete genome sequence of Streptomyces sp. SCSIO 03032 revealed the diverse biosynthetic pathways for its bioactive secondary metabolites.</title>
        <authorList>
            <person name="Ma L."/>
            <person name="Zhu Y."/>
            <person name="Zhang W."/>
            <person name="Zhang G."/>
            <person name="Tian X."/>
            <person name="Zhang S."/>
            <person name="Zhang C."/>
        </authorList>
    </citation>
    <scope>NUCLEOTIDE SEQUENCE [LARGE SCALE GENOMIC DNA]</scope>
    <source>
        <strain evidence="6 7">SCSIO 03032</strain>
    </source>
</reference>
<evidence type="ECO:0000313" key="6">
    <source>
        <dbReference type="EMBL" id="ARQ70349.1"/>
    </source>
</evidence>
<dbReference type="GO" id="GO:0008757">
    <property type="term" value="F:S-adenosylmethionine-dependent methyltransferase activity"/>
    <property type="evidence" value="ECO:0007669"/>
    <property type="project" value="TreeGrafter"/>
</dbReference>
<dbReference type="EMBL" id="CP021121">
    <property type="protein sequence ID" value="ARQ70349.1"/>
    <property type="molecule type" value="Genomic_DNA"/>
</dbReference>